<dbReference type="EMBL" id="CAKOAT010082932">
    <property type="protein sequence ID" value="CAH8315333.1"/>
    <property type="molecule type" value="Genomic_DNA"/>
</dbReference>
<keyword evidence="2" id="KW-1185">Reference proteome</keyword>
<protein>
    <submittedName>
        <fullName evidence="1">Uncharacterized protein</fullName>
    </submittedName>
</protein>
<dbReference type="Proteomes" id="UP001642260">
    <property type="component" value="Unassembled WGS sequence"/>
</dbReference>
<proteinExistence type="predicted"/>
<dbReference type="AlphaFoldDB" id="A0ABC8JDZ8"/>
<reference evidence="1 2" key="1">
    <citation type="submission" date="2022-03" db="EMBL/GenBank/DDBJ databases">
        <authorList>
            <person name="Macdonald S."/>
            <person name="Ahmed S."/>
            <person name="Newling K."/>
        </authorList>
    </citation>
    <scope>NUCLEOTIDE SEQUENCE [LARGE SCALE GENOMIC DNA]</scope>
</reference>
<sequence>MRSLRLSTAVVAAVFVCLSIMQFSTVAQFTRRTPNMFPPMNACAFPYGLCTSADPSGVACKERCLSAQGRNFNNGICITNPGTCMCCFRFGI</sequence>
<evidence type="ECO:0000313" key="2">
    <source>
        <dbReference type="Proteomes" id="UP001642260"/>
    </source>
</evidence>
<accession>A0ABC8JDZ8</accession>
<evidence type="ECO:0000313" key="1">
    <source>
        <dbReference type="EMBL" id="CAH8315333.1"/>
    </source>
</evidence>
<organism evidence="1 2">
    <name type="scientific">Eruca vesicaria subsp. sativa</name>
    <name type="common">Garden rocket</name>
    <name type="synonym">Eruca sativa</name>
    <dbReference type="NCBI Taxonomy" id="29727"/>
    <lineage>
        <taxon>Eukaryota</taxon>
        <taxon>Viridiplantae</taxon>
        <taxon>Streptophyta</taxon>
        <taxon>Embryophyta</taxon>
        <taxon>Tracheophyta</taxon>
        <taxon>Spermatophyta</taxon>
        <taxon>Magnoliopsida</taxon>
        <taxon>eudicotyledons</taxon>
        <taxon>Gunneridae</taxon>
        <taxon>Pentapetalae</taxon>
        <taxon>rosids</taxon>
        <taxon>malvids</taxon>
        <taxon>Brassicales</taxon>
        <taxon>Brassicaceae</taxon>
        <taxon>Brassiceae</taxon>
        <taxon>Eruca</taxon>
    </lineage>
</organism>
<name>A0ABC8JDZ8_ERUVS</name>
<gene>
    <name evidence="1" type="ORF">ERUC_LOCUS7383</name>
</gene>
<comment type="caution">
    <text evidence="1">The sequence shown here is derived from an EMBL/GenBank/DDBJ whole genome shotgun (WGS) entry which is preliminary data.</text>
</comment>